<feature type="region of interest" description="Disordered" evidence="9">
    <location>
        <begin position="345"/>
        <end position="364"/>
    </location>
</feature>
<comment type="subcellular location">
    <subcellularLocation>
        <location evidence="1 7">Cytoplasm</location>
        <location evidence="1 7">Cytoskeleton</location>
    </subcellularLocation>
    <subcellularLocation>
        <location evidence="7">Cytoplasm</location>
    </subcellularLocation>
    <subcellularLocation>
        <location evidence="7">Cytoplasm</location>
        <location evidence="7">Cytoskeleton</location>
        <location evidence="7">Microtubule organizing center</location>
        <location evidence="7">Centrosome</location>
    </subcellularLocation>
    <subcellularLocation>
        <location evidence="7">Cytoplasm</location>
        <location evidence="7">Cytoskeleton</location>
        <location evidence="7">Spindle pole</location>
    </subcellularLocation>
    <subcellularLocation>
        <location evidence="7">Cytoplasm</location>
        <location evidence="7">Cytoskeleton</location>
        <location evidence="7">Spindle</location>
    </subcellularLocation>
    <text evidence="7">Predominantly cytoplasmic. Localized to the interphase centrosome and mitotic spindle poles.</text>
</comment>
<comment type="similarity">
    <text evidence="7">Belongs to the WD repeat KATNB1 family.</text>
</comment>
<evidence type="ECO:0000256" key="1">
    <source>
        <dbReference type="ARBA" id="ARBA00004245"/>
    </source>
</evidence>
<feature type="region of interest" description="Disordered" evidence="9">
    <location>
        <begin position="419"/>
        <end position="453"/>
    </location>
</feature>
<feature type="repeat" description="WD" evidence="8">
    <location>
        <begin position="183"/>
        <end position="224"/>
    </location>
</feature>
<name>A0AAN7PCP3_9COLE</name>
<comment type="subunit">
    <text evidence="7">Interacts with KATNA1. This interaction enhances the microtubule binding and severing activity of KATNA1 and also targets this activity to the centrosome.</text>
</comment>
<dbReference type="GO" id="GO:0051013">
    <property type="term" value="P:microtubule severing"/>
    <property type="evidence" value="ECO:0007669"/>
    <property type="project" value="UniProtKB-UniRule"/>
</dbReference>
<dbReference type="PROSITE" id="PS00678">
    <property type="entry name" value="WD_REPEATS_1"/>
    <property type="match status" value="1"/>
</dbReference>
<evidence type="ECO:0000256" key="5">
    <source>
        <dbReference type="ARBA" id="ARBA00022737"/>
    </source>
</evidence>
<dbReference type="GO" id="GO:0000922">
    <property type="term" value="C:spindle pole"/>
    <property type="evidence" value="ECO:0007669"/>
    <property type="project" value="UniProtKB-SubCell"/>
</dbReference>
<dbReference type="GO" id="GO:0051301">
    <property type="term" value="P:cell division"/>
    <property type="evidence" value="ECO:0007669"/>
    <property type="project" value="UniProtKB-KW"/>
</dbReference>
<dbReference type="InterPro" id="IPR019775">
    <property type="entry name" value="WD40_repeat_CS"/>
</dbReference>
<keyword evidence="3 8" id="KW-0853">WD repeat</keyword>
<protein>
    <recommendedName>
        <fullName evidence="7">Katanin p80 WD40 repeat-containing subunit B1</fullName>
        <shortName evidence="7">Katanin p80 subunit B1</shortName>
    </recommendedName>
    <alternativeName>
        <fullName evidence="7">p80 katanin</fullName>
    </alternativeName>
</protein>
<keyword evidence="7" id="KW-0131">Cell cycle</keyword>
<feature type="repeat" description="WD" evidence="8">
    <location>
        <begin position="141"/>
        <end position="182"/>
    </location>
</feature>
<keyword evidence="6 7" id="KW-0206">Cytoskeleton</keyword>
<dbReference type="InterPro" id="IPR020472">
    <property type="entry name" value="WD40_PAC1"/>
</dbReference>
<feature type="region of interest" description="Disordered" evidence="9">
    <location>
        <begin position="502"/>
        <end position="554"/>
    </location>
</feature>
<dbReference type="AlphaFoldDB" id="A0AAN7PCP3"/>
<dbReference type="EMBL" id="JARPUR010000003">
    <property type="protein sequence ID" value="KAK4878976.1"/>
    <property type="molecule type" value="Genomic_DNA"/>
</dbReference>
<dbReference type="PROSITE" id="PS50082">
    <property type="entry name" value="WD_REPEATS_2"/>
    <property type="match status" value="5"/>
</dbReference>
<dbReference type="GO" id="GO:0005874">
    <property type="term" value="C:microtubule"/>
    <property type="evidence" value="ECO:0007669"/>
    <property type="project" value="UniProtKB-KW"/>
</dbReference>
<keyword evidence="12" id="KW-1185">Reference proteome</keyword>
<evidence type="ECO:0000256" key="4">
    <source>
        <dbReference type="ARBA" id="ARBA00022701"/>
    </source>
</evidence>
<dbReference type="GO" id="GO:0008352">
    <property type="term" value="C:katanin complex"/>
    <property type="evidence" value="ECO:0007669"/>
    <property type="project" value="InterPro"/>
</dbReference>
<dbReference type="Pfam" id="PF13925">
    <property type="entry name" value="Katanin_con80"/>
    <property type="match status" value="1"/>
</dbReference>
<feature type="domain" description="Katanin p80 subunit C-terminal" evidence="10">
    <location>
        <begin position="621"/>
        <end position="780"/>
    </location>
</feature>
<keyword evidence="7" id="KW-0498">Mitosis</keyword>
<dbReference type="HAMAP" id="MF_03022">
    <property type="entry name" value="Katanin_p80_B1"/>
    <property type="match status" value="1"/>
</dbReference>
<evidence type="ECO:0000256" key="3">
    <source>
        <dbReference type="ARBA" id="ARBA00022574"/>
    </source>
</evidence>
<dbReference type="SMART" id="SM00320">
    <property type="entry name" value="WD40"/>
    <property type="match status" value="6"/>
</dbReference>
<dbReference type="GO" id="GO:0005737">
    <property type="term" value="C:cytoplasm"/>
    <property type="evidence" value="ECO:0007669"/>
    <property type="project" value="UniProtKB-SubCell"/>
</dbReference>
<dbReference type="Proteomes" id="UP001353858">
    <property type="component" value="Unassembled WGS sequence"/>
</dbReference>
<evidence type="ECO:0000313" key="12">
    <source>
        <dbReference type="Proteomes" id="UP001353858"/>
    </source>
</evidence>
<dbReference type="GO" id="GO:0008017">
    <property type="term" value="F:microtubule binding"/>
    <property type="evidence" value="ECO:0007669"/>
    <property type="project" value="UniProtKB-UniRule"/>
</dbReference>
<comment type="function">
    <text evidence="7">Participates in a complex which severs microtubules in an ATP-dependent manner. May act to target the enzymatic subunit of this complex to sites of action such as the centrosome. Microtubule severing may promote rapid reorganization of cellular microtubule arrays and the release of microtubules from the centrosome following nucleation.</text>
</comment>
<dbReference type="GO" id="GO:0007019">
    <property type="term" value="P:microtubule depolymerization"/>
    <property type="evidence" value="ECO:0007669"/>
    <property type="project" value="TreeGrafter"/>
</dbReference>
<keyword evidence="5" id="KW-0677">Repeat</keyword>
<feature type="repeat" description="WD" evidence="8">
    <location>
        <begin position="99"/>
        <end position="131"/>
    </location>
</feature>
<dbReference type="PROSITE" id="PS50294">
    <property type="entry name" value="WD_REPEATS_REGION"/>
    <property type="match status" value="5"/>
</dbReference>
<evidence type="ECO:0000259" key="10">
    <source>
        <dbReference type="Pfam" id="PF13925"/>
    </source>
</evidence>
<evidence type="ECO:0000256" key="8">
    <source>
        <dbReference type="PROSITE-ProRule" id="PRU00221"/>
    </source>
</evidence>
<sequence length="785" mass="88231">MASISKRSWKLQEFVAHNANVNCLALGHKSGRVMVTGGDDKKVNLWAIGKQSCFMSLSGHTTPVECVQFNHVEELVCAGSQSGALKVWDLEAAKLVRTLTGHRDSIKCIDFHPYGDFLVSGGSDNTIKLWDSRKKGCICTFPGHTMTVNSLKFSPDGQWIASGGEDSRIKIWDLRVGRVLKEFTDHMNSVTCVEFHPHEFLLATGSTDRSVHFFDLENFNVVSTERDVGSIRCLWFSPDGECLFTAVRDYLKVLGWEPNRLHDSVPVNWGRICDISTAQHQLVGASFHLTTVSVYMVDLKKVQPFGGPLDECPTPFSHNQSIRKSFSKAERPIVRTKASIEVKTIEESTSGTDPEEESSANITNLKDYNDIFRARQSLNRTPPPLEPELPEELLLESLDPTEPQILEEIHSEHLEPLSLDDSINNRNHIPTPLYKSTPYSRSKSNLDQVYNNDTSLNQDHENILPKINNVKHHSHQKFNLQRQHSCKDVPEKLPKNNIKHSVSEATLSSKNLNAPAPRNASRKNSFSKPSRNSNSVPNVSRIPTTTIKSEKTARQLSDDIYSCDSTSVSPEESLSEYIPTSVDKPVGLDMDEFLPKNHRPCGFDKQLPDMSEAEVLGVVMRGHEPMMAVLVARQRNLKVILAQYKTKDVKSAIETAIALNDLSTLVDILGVFNNKHSLWNLDLCVLLLPKIQDLMQSKFEMYMTVACNTLKLILRHFGPVIKTNVQSPVGSFGVDISREERYQKSLKCYDYLGEVRTLLLKKQAMPGTIGSNFREIHTLMQHTFD</sequence>
<organism evidence="11 12">
    <name type="scientific">Aquatica leii</name>
    <dbReference type="NCBI Taxonomy" id="1421715"/>
    <lineage>
        <taxon>Eukaryota</taxon>
        <taxon>Metazoa</taxon>
        <taxon>Ecdysozoa</taxon>
        <taxon>Arthropoda</taxon>
        <taxon>Hexapoda</taxon>
        <taxon>Insecta</taxon>
        <taxon>Pterygota</taxon>
        <taxon>Neoptera</taxon>
        <taxon>Endopterygota</taxon>
        <taxon>Coleoptera</taxon>
        <taxon>Polyphaga</taxon>
        <taxon>Elateriformia</taxon>
        <taxon>Elateroidea</taxon>
        <taxon>Lampyridae</taxon>
        <taxon>Luciolinae</taxon>
        <taxon>Aquatica</taxon>
    </lineage>
</organism>
<keyword evidence="4 7" id="KW-0493">Microtubule</keyword>
<dbReference type="InterPro" id="IPR028021">
    <property type="entry name" value="Katanin_C-terminal"/>
</dbReference>
<reference evidence="12" key="1">
    <citation type="submission" date="2023-01" db="EMBL/GenBank/DDBJ databases">
        <title>Key to firefly adult light organ development and bioluminescence: homeobox transcription factors regulate luciferase expression and transportation to peroxisome.</title>
        <authorList>
            <person name="Fu X."/>
        </authorList>
    </citation>
    <scope>NUCLEOTIDE SEQUENCE [LARGE SCALE GENOMIC DNA]</scope>
</reference>
<comment type="caution">
    <text evidence="11">The sequence shown here is derived from an EMBL/GenBank/DDBJ whole genome shotgun (WGS) entry which is preliminary data.</text>
</comment>
<dbReference type="PANTHER" id="PTHR19845">
    <property type="entry name" value="KATANIN P80 SUBUNIT"/>
    <property type="match status" value="1"/>
</dbReference>
<dbReference type="PRINTS" id="PR00320">
    <property type="entry name" value="GPROTEINBRPT"/>
</dbReference>
<dbReference type="PANTHER" id="PTHR19845:SF0">
    <property type="entry name" value="KATANIN P80 WD40 REPEAT-CONTAINING SUBUNIT B1"/>
    <property type="match status" value="1"/>
</dbReference>
<dbReference type="FunFam" id="2.130.10.10:FF:000462">
    <property type="entry name" value="Katanin p80 WD40 repeat-containing subunit B1"/>
    <property type="match status" value="1"/>
</dbReference>
<dbReference type="InterPro" id="IPR036322">
    <property type="entry name" value="WD40_repeat_dom_sf"/>
</dbReference>
<dbReference type="CDD" id="cd00200">
    <property type="entry name" value="WD40"/>
    <property type="match status" value="1"/>
</dbReference>
<dbReference type="Gene3D" id="2.130.10.10">
    <property type="entry name" value="YVTN repeat-like/Quinoprotein amine dehydrogenase"/>
    <property type="match status" value="2"/>
</dbReference>
<evidence type="ECO:0000313" key="11">
    <source>
        <dbReference type="EMBL" id="KAK4878976.1"/>
    </source>
</evidence>
<dbReference type="Pfam" id="PF00400">
    <property type="entry name" value="WD40"/>
    <property type="match status" value="5"/>
</dbReference>
<gene>
    <name evidence="7" type="primary">KATNB1</name>
    <name evidence="11" type="ORF">RN001_007122</name>
</gene>
<feature type="compositionally biased region" description="Polar residues" evidence="9">
    <location>
        <begin position="502"/>
        <end position="512"/>
    </location>
</feature>
<dbReference type="SUPFAM" id="SSF50978">
    <property type="entry name" value="WD40 repeat-like"/>
    <property type="match status" value="1"/>
</dbReference>
<accession>A0AAN7PCP3</accession>
<keyword evidence="2 7" id="KW-0963">Cytoplasm</keyword>
<dbReference type="GO" id="GO:0005813">
    <property type="term" value="C:centrosome"/>
    <property type="evidence" value="ECO:0007669"/>
    <property type="project" value="UniProtKB-SubCell"/>
</dbReference>
<evidence type="ECO:0000256" key="6">
    <source>
        <dbReference type="ARBA" id="ARBA00023212"/>
    </source>
</evidence>
<dbReference type="InterPro" id="IPR001680">
    <property type="entry name" value="WD40_rpt"/>
</dbReference>
<keyword evidence="7" id="KW-0132">Cell division</keyword>
<evidence type="ECO:0000256" key="7">
    <source>
        <dbReference type="HAMAP-Rule" id="MF_03022"/>
    </source>
</evidence>
<feature type="compositionally biased region" description="Low complexity" evidence="9">
    <location>
        <begin position="529"/>
        <end position="541"/>
    </location>
</feature>
<proteinExistence type="inferred from homology"/>
<feature type="compositionally biased region" description="Polar residues" evidence="9">
    <location>
        <begin position="437"/>
        <end position="453"/>
    </location>
</feature>
<evidence type="ECO:0000256" key="2">
    <source>
        <dbReference type="ARBA" id="ARBA00022490"/>
    </source>
</evidence>
<dbReference type="InterPro" id="IPR026962">
    <property type="entry name" value="KTNB1"/>
</dbReference>
<feature type="repeat" description="WD" evidence="8">
    <location>
        <begin position="14"/>
        <end position="56"/>
    </location>
</feature>
<dbReference type="InterPro" id="IPR015943">
    <property type="entry name" value="WD40/YVTN_repeat-like_dom_sf"/>
</dbReference>
<evidence type="ECO:0000256" key="9">
    <source>
        <dbReference type="SAM" id="MobiDB-lite"/>
    </source>
</evidence>
<feature type="repeat" description="WD" evidence="8">
    <location>
        <begin position="57"/>
        <end position="98"/>
    </location>
</feature>